<comment type="caution">
    <text evidence="1">The sequence shown here is derived from an EMBL/GenBank/DDBJ whole genome shotgun (WGS) entry which is preliminary data.</text>
</comment>
<evidence type="ECO:0000313" key="2">
    <source>
        <dbReference type="Proteomes" id="UP000324222"/>
    </source>
</evidence>
<organism evidence="1 2">
    <name type="scientific">Portunus trituberculatus</name>
    <name type="common">Swimming crab</name>
    <name type="synonym">Neptunus trituberculatus</name>
    <dbReference type="NCBI Taxonomy" id="210409"/>
    <lineage>
        <taxon>Eukaryota</taxon>
        <taxon>Metazoa</taxon>
        <taxon>Ecdysozoa</taxon>
        <taxon>Arthropoda</taxon>
        <taxon>Crustacea</taxon>
        <taxon>Multicrustacea</taxon>
        <taxon>Malacostraca</taxon>
        <taxon>Eumalacostraca</taxon>
        <taxon>Eucarida</taxon>
        <taxon>Decapoda</taxon>
        <taxon>Pleocyemata</taxon>
        <taxon>Brachyura</taxon>
        <taxon>Eubrachyura</taxon>
        <taxon>Portunoidea</taxon>
        <taxon>Portunidae</taxon>
        <taxon>Portuninae</taxon>
        <taxon>Portunus</taxon>
    </lineage>
</organism>
<sequence length="57" mass="6801">MQVHVNSLLGRLYEKGSETYPFYPLQLRCLCLTLLRRTLQTRESGHDFTPEVELRYQ</sequence>
<proteinExistence type="predicted"/>
<reference evidence="1 2" key="1">
    <citation type="submission" date="2019-05" db="EMBL/GenBank/DDBJ databases">
        <title>Another draft genome of Portunus trituberculatus and its Hox gene families provides insights of decapod evolution.</title>
        <authorList>
            <person name="Jeong J.-H."/>
            <person name="Song I."/>
            <person name="Kim S."/>
            <person name="Choi T."/>
            <person name="Kim D."/>
            <person name="Ryu S."/>
            <person name="Kim W."/>
        </authorList>
    </citation>
    <scope>NUCLEOTIDE SEQUENCE [LARGE SCALE GENOMIC DNA]</scope>
    <source>
        <tissue evidence="1">Muscle</tissue>
    </source>
</reference>
<accession>A0A5B7HJG4</accession>
<evidence type="ECO:0000313" key="1">
    <source>
        <dbReference type="EMBL" id="MPC69879.1"/>
    </source>
</evidence>
<dbReference type="EMBL" id="VSRR010030165">
    <property type="protein sequence ID" value="MPC69879.1"/>
    <property type="molecule type" value="Genomic_DNA"/>
</dbReference>
<dbReference type="Proteomes" id="UP000324222">
    <property type="component" value="Unassembled WGS sequence"/>
</dbReference>
<protein>
    <submittedName>
        <fullName evidence="1">Uncharacterized protein</fullName>
    </submittedName>
</protein>
<gene>
    <name evidence="1" type="ORF">E2C01_064111</name>
</gene>
<name>A0A5B7HJG4_PORTR</name>
<dbReference type="AlphaFoldDB" id="A0A5B7HJG4"/>
<keyword evidence="2" id="KW-1185">Reference proteome</keyword>